<evidence type="ECO:0000256" key="8">
    <source>
        <dbReference type="ARBA" id="ARBA00022737"/>
    </source>
</evidence>
<dbReference type="EC" id="1.3.1.70" evidence="22"/>
<keyword evidence="14 22" id="KW-0756">Sterol biosynthesis</keyword>
<dbReference type="SMART" id="SM00364">
    <property type="entry name" value="LRR_BAC"/>
    <property type="match status" value="7"/>
</dbReference>
<reference evidence="24" key="1">
    <citation type="submission" date="2022-12" db="EMBL/GenBank/DDBJ databases">
        <authorList>
            <person name="Alioto T."/>
            <person name="Alioto T."/>
            <person name="Gomez Garrido J."/>
        </authorList>
    </citation>
    <scope>NUCLEOTIDE SEQUENCE</scope>
</reference>
<evidence type="ECO:0000256" key="10">
    <source>
        <dbReference type="ARBA" id="ARBA00022824"/>
    </source>
</evidence>
<evidence type="ECO:0000256" key="23">
    <source>
        <dbReference type="SAM" id="SignalP"/>
    </source>
</evidence>
<feature type="transmembrane region" description="Helical" evidence="22">
    <location>
        <begin position="696"/>
        <end position="718"/>
    </location>
</feature>
<evidence type="ECO:0000256" key="19">
    <source>
        <dbReference type="ARBA" id="ARBA00048100"/>
    </source>
</evidence>
<comment type="catalytic activity">
    <reaction evidence="19">
        <text>4,4-dimethyl-8,14-cholestadien-3beta-ol + NADPH + H(+) = 4,4-dimethyl-5alpha-cholest-8-en-3beta-ol + NADP(+)</text>
        <dbReference type="Rhea" id="RHEA:46812"/>
        <dbReference type="ChEBI" id="CHEBI:15378"/>
        <dbReference type="ChEBI" id="CHEBI:57783"/>
        <dbReference type="ChEBI" id="CHEBI:58349"/>
        <dbReference type="ChEBI" id="CHEBI:78904"/>
        <dbReference type="ChEBI" id="CHEBI:87044"/>
    </reaction>
</comment>
<dbReference type="Pfam" id="PF13855">
    <property type="entry name" value="LRR_8"/>
    <property type="match status" value="5"/>
</dbReference>
<evidence type="ECO:0000256" key="3">
    <source>
        <dbReference type="ARBA" id="ARBA00005402"/>
    </source>
</evidence>
<evidence type="ECO:0000256" key="20">
    <source>
        <dbReference type="ARBA" id="ARBA00048712"/>
    </source>
</evidence>
<comment type="catalytic activity">
    <reaction evidence="21 22">
        <text>4,4-dimethyl-5alpha-cholesta-8,24-dien-3beta-ol + NADP(+) = 4,4-dimethyl-5alpha-cholesta-8,14,24-trien-3beta-ol + NADPH + H(+)</text>
        <dbReference type="Rhea" id="RHEA:18561"/>
        <dbReference type="ChEBI" id="CHEBI:15378"/>
        <dbReference type="ChEBI" id="CHEBI:17813"/>
        <dbReference type="ChEBI" id="CHEBI:18364"/>
        <dbReference type="ChEBI" id="CHEBI:57783"/>
        <dbReference type="ChEBI" id="CHEBI:58349"/>
        <dbReference type="EC" id="1.3.1.70"/>
    </reaction>
</comment>
<dbReference type="Gene3D" id="3.80.10.10">
    <property type="entry name" value="Ribonuclease Inhibitor"/>
    <property type="match status" value="3"/>
</dbReference>
<dbReference type="PROSITE" id="PS51450">
    <property type="entry name" value="LRR"/>
    <property type="match status" value="7"/>
</dbReference>
<evidence type="ECO:0000313" key="25">
    <source>
        <dbReference type="Proteomes" id="UP001178461"/>
    </source>
</evidence>
<evidence type="ECO:0000256" key="16">
    <source>
        <dbReference type="ARBA" id="ARBA00023136"/>
    </source>
</evidence>
<feature type="transmembrane region" description="Helical" evidence="22">
    <location>
        <begin position="1038"/>
        <end position="1062"/>
    </location>
</feature>
<dbReference type="GO" id="GO:0005637">
    <property type="term" value="C:nuclear inner membrane"/>
    <property type="evidence" value="ECO:0007669"/>
    <property type="project" value="TreeGrafter"/>
</dbReference>
<feature type="transmembrane region" description="Helical" evidence="22">
    <location>
        <begin position="938"/>
        <end position="956"/>
    </location>
</feature>
<keyword evidence="25" id="KW-1185">Reference proteome</keyword>
<dbReference type="InterPro" id="IPR018083">
    <property type="entry name" value="Sterol_reductase_CS"/>
</dbReference>
<evidence type="ECO:0000256" key="21">
    <source>
        <dbReference type="ARBA" id="ARBA00049367"/>
    </source>
</evidence>
<dbReference type="InterPro" id="IPR001171">
    <property type="entry name" value="ERG24_DHCR-like"/>
</dbReference>
<keyword evidence="9 22" id="KW-0152">Cholesterol biosynthesis</keyword>
<keyword evidence="4 22" id="KW-0444">Lipid biosynthesis</keyword>
<comment type="pathway">
    <text evidence="2 22">Steroid biosynthesis; cholesterol biosynthesis.</text>
</comment>
<comment type="subcellular location">
    <subcellularLocation>
        <location evidence="1">Endomembrane system</location>
        <topology evidence="1">Multi-pass membrane protein</topology>
    </subcellularLocation>
    <subcellularLocation>
        <location evidence="22">Endoplasmic reticulum membrane</location>
        <topology evidence="22">Multi-pass membrane protein</topology>
    </subcellularLocation>
    <subcellularLocation>
        <location evidence="22">Microsome membrane</location>
        <topology evidence="22">Multi-pass membrane protein</topology>
    </subcellularLocation>
</comment>
<dbReference type="AlphaFoldDB" id="A0AA35LL38"/>
<feature type="transmembrane region" description="Helical" evidence="22">
    <location>
        <begin position="968"/>
        <end position="987"/>
    </location>
</feature>
<dbReference type="GO" id="GO:0050613">
    <property type="term" value="F:Delta14-sterol reductase activity"/>
    <property type="evidence" value="ECO:0007669"/>
    <property type="project" value="UniProtKB-UniRule"/>
</dbReference>
<evidence type="ECO:0000256" key="11">
    <source>
        <dbReference type="ARBA" id="ARBA00022955"/>
    </source>
</evidence>
<dbReference type="FunFam" id="3.80.10.10:FF:000306">
    <property type="entry name" value="Toll-like receptor 5"/>
    <property type="match status" value="1"/>
</dbReference>
<keyword evidence="5 22" id="KW-0153">Cholesterol metabolism</keyword>
<feature type="signal peptide" evidence="23">
    <location>
        <begin position="1"/>
        <end position="33"/>
    </location>
</feature>
<keyword evidence="11 22" id="KW-0752">Steroid biosynthesis</keyword>
<dbReference type="InterPro" id="IPR003591">
    <property type="entry name" value="Leu-rich_rpt_typical-subtyp"/>
</dbReference>
<evidence type="ECO:0000256" key="22">
    <source>
        <dbReference type="RuleBase" id="RU369120"/>
    </source>
</evidence>
<dbReference type="PROSITE" id="PS01017">
    <property type="entry name" value="STEROL_REDUCT_1"/>
    <property type="match status" value="1"/>
</dbReference>
<name>A0AA35LL38_9SAUR</name>
<evidence type="ECO:0000256" key="18">
    <source>
        <dbReference type="ARBA" id="ARBA00023221"/>
    </source>
</evidence>
<keyword evidence="6" id="KW-0433">Leucine-rich repeat</keyword>
<dbReference type="GO" id="GO:0005789">
    <property type="term" value="C:endoplasmic reticulum membrane"/>
    <property type="evidence" value="ECO:0007669"/>
    <property type="project" value="UniProtKB-SubCell"/>
</dbReference>
<gene>
    <name evidence="24" type="ORF">PODLI_1B026481</name>
</gene>
<keyword evidence="17 22" id="KW-1207">Sterol metabolism</keyword>
<dbReference type="InterPro" id="IPR001611">
    <property type="entry name" value="Leu-rich_rpt"/>
</dbReference>
<comment type="similarity">
    <text evidence="3 22">Belongs to the ERG4/ERG24 family.</text>
</comment>
<evidence type="ECO:0000256" key="2">
    <source>
        <dbReference type="ARBA" id="ARBA00004770"/>
    </source>
</evidence>
<dbReference type="SUPFAM" id="SSF52058">
    <property type="entry name" value="L domain-like"/>
    <property type="match status" value="2"/>
</dbReference>
<keyword evidence="12 22" id="KW-1133">Transmembrane helix</keyword>
<evidence type="ECO:0000256" key="6">
    <source>
        <dbReference type="ARBA" id="ARBA00022614"/>
    </source>
</evidence>
<sequence length="1101" mass="123377">MPRFHQSRPLWRAPKAPFSRIIFLLVLGSTVDSHPRCYHTQVNSLLVANCQAQRHKEVPETDSSLQVLLLNFNFLSNISDSSFSQMPSLRMLSLGKQLGGSLYVGERAFQNVPSVRILDLGGNKNLTLHPAAFRGLTQLEVLLLDFNGFDEEVLERGYFQDLVSLKRLDLSGNRIHRLRPDPTFQGLRKLSVLQLKLNQIGEICGEDLQHLRGHHLALLDLSSNRLLNPNACTNPFFSIVLGTLDVSSNSWNAMEAQKFITRLNGTRIHNLKMQHSAALGSGFGFRNLKGISPSTFLGLRGSGVYSFDMSNGFLRELGPSVFSGLPDLNILLLRSNQITEIKDGAFSGLSQLRILDLSHNLLGELYTEALRPLRSSPLQHLILKSNHLGIVQHNALVGLNSLQTLDLQDNALVRVPAGKLPSLLRLMLGQNRIGDAWGLERLSSNLTHLDFSSNRLSDLGSLWGQLGKNPTLRFLNLSGNQLAKCFRAERGPRQLRELDISHNDLGNIWKTENCVDIFQHLENLRVLNLSSNGLRALPEGLFQGLVSLQTLNLSDNLLPIIPEEAFLSLKSLRSLSLHGNPIVTLSHSTFQPLVQLQSLDLSELSLLCDCGLSDFQSLMQDKDSRLSGAVANLLCIQTSPDFLHLSLSWFLQSKRLQVCVWLLKTGETCKRRFLAQDLLKRTMDRLKVPRTRELEFGGVLGAALLIVLMPTTVFYLLLTCRTEQASLLNIPYPLPTLRSLWDPRDFALVLVWVGLQAFLYMLPMGKLTEGTPLRDKTRLQYRINGCHAMVVTALVVGAGLAAGLRLSYIHDHFLQLAFSASLVAFGLSALLYLKALLAPEAALAPGGNSGNPIYDFFMGHELNPRIYTFDLKFFCELRPGLLGWALINMAMLVKETELRGSPSLAMILVNGFQLLYVVDALWHEEAVLTTMDIVHDGFGFMLAFGDLTWVPFLYTLQSYFLVTHPQKLSLPMAGGITLLNGLGYSIFRGANSQKNAFRRNPADPKVAGLRTIPTATGRRLLVSGWWGFVRHPNYLGDLIMAFAWSLPCGLTHILPYFYVLYFTMLLIHREARDEHQCLRKYGLAWQEYCRRVPYRIFPYLY</sequence>
<evidence type="ECO:0000256" key="5">
    <source>
        <dbReference type="ARBA" id="ARBA00022548"/>
    </source>
</evidence>
<dbReference type="FunFam" id="3.80.10.10:FF:001164">
    <property type="entry name" value="GH01279p"/>
    <property type="match status" value="1"/>
</dbReference>
<dbReference type="GO" id="GO:0006695">
    <property type="term" value="P:cholesterol biosynthetic process"/>
    <property type="evidence" value="ECO:0007669"/>
    <property type="project" value="UniProtKB-UniRule"/>
</dbReference>
<dbReference type="Gene3D" id="1.20.120.1630">
    <property type="match status" value="1"/>
</dbReference>
<comment type="function">
    <text evidence="22">Catalyzes the reduction of the C14-unsaturated bond of lanosterol, as part of the metabolic pathway leading to cholesterol biosynthesis.</text>
</comment>
<dbReference type="Pfam" id="PF13516">
    <property type="entry name" value="LRR_6"/>
    <property type="match status" value="2"/>
</dbReference>
<organism evidence="24 25">
    <name type="scientific">Podarcis lilfordi</name>
    <name type="common">Lilford's wall lizard</name>
    <dbReference type="NCBI Taxonomy" id="74358"/>
    <lineage>
        <taxon>Eukaryota</taxon>
        <taxon>Metazoa</taxon>
        <taxon>Chordata</taxon>
        <taxon>Craniata</taxon>
        <taxon>Vertebrata</taxon>
        <taxon>Euteleostomi</taxon>
        <taxon>Lepidosauria</taxon>
        <taxon>Squamata</taxon>
        <taxon>Bifurcata</taxon>
        <taxon>Unidentata</taxon>
        <taxon>Episquamata</taxon>
        <taxon>Laterata</taxon>
        <taxon>Lacertibaenia</taxon>
        <taxon>Lacertidae</taxon>
        <taxon>Podarcis</taxon>
    </lineage>
</organism>
<dbReference type="FunFam" id="1.20.120.1630:FF:000001">
    <property type="entry name" value="delta(14)-sterol reductase isoform X1"/>
    <property type="match status" value="1"/>
</dbReference>
<dbReference type="PROSITE" id="PS01018">
    <property type="entry name" value="STEROL_REDUCT_2"/>
    <property type="match status" value="1"/>
</dbReference>
<evidence type="ECO:0000256" key="17">
    <source>
        <dbReference type="ARBA" id="ARBA00023166"/>
    </source>
</evidence>
<feature type="chain" id="PRO_5041317234" description="Delta(14)-sterol reductase TM7SF2" evidence="23">
    <location>
        <begin position="34"/>
        <end position="1101"/>
    </location>
</feature>
<keyword evidence="16 22" id="KW-0472">Membrane</keyword>
<evidence type="ECO:0000256" key="14">
    <source>
        <dbReference type="ARBA" id="ARBA00023011"/>
    </source>
</evidence>
<keyword evidence="7 22" id="KW-0812">Transmembrane</keyword>
<dbReference type="SMART" id="SM00365">
    <property type="entry name" value="LRR_SD22"/>
    <property type="match status" value="5"/>
</dbReference>
<feature type="transmembrane region" description="Helical" evidence="22">
    <location>
        <begin position="812"/>
        <end position="833"/>
    </location>
</feature>
<keyword evidence="23" id="KW-0732">Signal</keyword>
<evidence type="ECO:0000256" key="15">
    <source>
        <dbReference type="ARBA" id="ARBA00023098"/>
    </source>
</evidence>
<accession>A0AA35LL38</accession>
<keyword evidence="8" id="KW-0677">Repeat</keyword>
<dbReference type="Pfam" id="PF01222">
    <property type="entry name" value="ERG4_ERG24"/>
    <property type="match status" value="1"/>
</dbReference>
<feature type="transmembrane region" description="Helical" evidence="22">
    <location>
        <begin position="786"/>
        <end position="806"/>
    </location>
</feature>
<evidence type="ECO:0000313" key="24">
    <source>
        <dbReference type="EMBL" id="CAI5797986.1"/>
    </source>
</evidence>
<dbReference type="EMBL" id="OX395143">
    <property type="protein sequence ID" value="CAI5797986.1"/>
    <property type="molecule type" value="Genomic_DNA"/>
</dbReference>
<dbReference type="Proteomes" id="UP001178461">
    <property type="component" value="Chromosome 16"/>
</dbReference>
<dbReference type="SMART" id="SM00369">
    <property type="entry name" value="LRR_TYP"/>
    <property type="match status" value="12"/>
</dbReference>
<evidence type="ECO:0000256" key="9">
    <source>
        <dbReference type="ARBA" id="ARBA00022778"/>
    </source>
</evidence>
<comment type="catalytic activity">
    <reaction evidence="20">
        <text>5alpha-cholest-8,14-dien-3beta-ol + NADPH + H(+) = 5alpha-cholest-8-en-3beta-ol + NADP(+)</text>
        <dbReference type="Rhea" id="RHEA:46456"/>
        <dbReference type="ChEBI" id="CHEBI:15378"/>
        <dbReference type="ChEBI" id="CHEBI:16608"/>
        <dbReference type="ChEBI" id="CHEBI:57783"/>
        <dbReference type="ChEBI" id="CHEBI:58349"/>
        <dbReference type="ChEBI" id="CHEBI:86131"/>
    </reaction>
</comment>
<evidence type="ECO:0000256" key="1">
    <source>
        <dbReference type="ARBA" id="ARBA00004127"/>
    </source>
</evidence>
<evidence type="ECO:0000256" key="13">
    <source>
        <dbReference type="ARBA" id="ARBA00023002"/>
    </source>
</evidence>
<dbReference type="InterPro" id="IPR032675">
    <property type="entry name" value="LRR_dom_sf"/>
</dbReference>
<keyword evidence="18 22" id="KW-0753">Steroid metabolism</keyword>
<protein>
    <recommendedName>
        <fullName evidence="22">Delta(14)-sterol reductase TM7SF2</fullName>
        <shortName evidence="22">Delta-14-SR</shortName>
        <ecNumber evidence="22">1.3.1.70</ecNumber>
    </recommendedName>
    <alternativeName>
        <fullName evidence="22">3-beta-hydroxysterol Delta (14)-reductase</fullName>
    </alternativeName>
    <alternativeName>
        <fullName evidence="22">C-14 sterol reductase</fullName>
    </alternativeName>
    <alternativeName>
        <fullName evidence="22">Sterol C14-reductase</fullName>
    </alternativeName>
    <alternativeName>
        <fullName evidence="22">Transmembrane 7 superfamily member 2</fullName>
    </alternativeName>
</protein>
<dbReference type="PANTHER" id="PTHR21257">
    <property type="entry name" value="DELTA(14)-STEROL REDUCTASE"/>
    <property type="match status" value="1"/>
</dbReference>
<keyword evidence="10 22" id="KW-0256">Endoplasmic reticulum</keyword>
<evidence type="ECO:0000256" key="7">
    <source>
        <dbReference type="ARBA" id="ARBA00022692"/>
    </source>
</evidence>
<feature type="transmembrane region" description="Helical" evidence="22">
    <location>
        <begin position="746"/>
        <end position="765"/>
    </location>
</feature>
<proteinExistence type="inferred from homology"/>
<dbReference type="PANTHER" id="PTHR21257:SF52">
    <property type="entry name" value="DELTA(14)-STEROL REDUCTASE TM7SF2"/>
    <property type="match status" value="1"/>
</dbReference>
<evidence type="ECO:0000256" key="12">
    <source>
        <dbReference type="ARBA" id="ARBA00022989"/>
    </source>
</evidence>
<evidence type="ECO:0000256" key="4">
    <source>
        <dbReference type="ARBA" id="ARBA00022516"/>
    </source>
</evidence>
<keyword evidence="13 22" id="KW-0560">Oxidoreductase</keyword>
<keyword evidence="15 22" id="KW-0443">Lipid metabolism</keyword>